<evidence type="ECO:0000313" key="4">
    <source>
        <dbReference type="RefSeq" id="XP_046599042.1"/>
    </source>
</evidence>
<dbReference type="RefSeq" id="XP_046599042.1">
    <property type="nucleotide sequence ID" value="XM_046743086.1"/>
</dbReference>
<dbReference type="GeneID" id="107224289"/>
<gene>
    <name evidence="4" type="primary">LOC107224289</name>
</gene>
<keyword evidence="2" id="KW-0472">Membrane</keyword>
<dbReference type="Gene3D" id="3.40.50.20">
    <property type="match status" value="1"/>
</dbReference>
<name>A0ABM3GFJ7_NEOLC</name>
<dbReference type="Proteomes" id="UP000829291">
    <property type="component" value="Chromosome 1"/>
</dbReference>
<accession>A0ABM3GFJ7</accession>
<feature type="transmembrane region" description="Helical" evidence="2">
    <location>
        <begin position="101"/>
        <end position="120"/>
    </location>
</feature>
<protein>
    <submittedName>
        <fullName evidence="4">Uncharacterized protein LOC107224289 isoform X2</fullName>
    </submittedName>
</protein>
<feature type="region of interest" description="Disordered" evidence="1">
    <location>
        <begin position="24"/>
        <end position="67"/>
    </location>
</feature>
<sequence length="540" mass="60008">MLTLKRSSSTVSSASVSSTISSASSTQTTILTSKRPNRHHHHHHHQNQQHPTSPIQDRRRSASREIPSTKSRPFILTSIGHWYAGLVIGVFTAAYKIASCIIWAPALWVSAWVCMLWAILQLPLTALKWFLTALYTPASERVRPKRCVLISGGSTVQAVHLARNFYKAGARVVVCEVEGLFGLARFSTACSQFHTLPIPGPDSAAQYVKALRDIVQREKPSYYIPVSASTTAYYDALAKPHLEALGCECFVPGASEVTALDDPLELLRRCRSVGLPTPSHFVLRSSADVANLYERGVLRTGRHVMLAAGPAGMRDRAKVVLPPTVRDFRSENYEHEISDKRPWVVVRDPGGAHFLTCTTVKDSKVVANVTCRVDEHRGLIPEDRPDVSRWLDRFFARSPGHKMSGHLSFRLAESGLDNDLVSIGCRVGVSFPYVCHTGVHPRLVWRPCRHFSRQNSEHLANGDRGQNLNEAVANALKRPPTDVASHLLGTVLDKRETLFVYWDPLPYCAYYHLQLPFRRIAGVIRAQPAGQHAQPLALVQ</sequence>
<keyword evidence="3" id="KW-1185">Reference proteome</keyword>
<keyword evidence="2" id="KW-1133">Transmembrane helix</keyword>
<keyword evidence="2" id="KW-0812">Transmembrane</keyword>
<feature type="transmembrane region" description="Helical" evidence="2">
    <location>
        <begin position="74"/>
        <end position="95"/>
    </location>
</feature>
<proteinExistence type="predicted"/>
<evidence type="ECO:0000256" key="2">
    <source>
        <dbReference type="SAM" id="Phobius"/>
    </source>
</evidence>
<evidence type="ECO:0000313" key="3">
    <source>
        <dbReference type="Proteomes" id="UP000829291"/>
    </source>
</evidence>
<organism evidence="3 4">
    <name type="scientific">Neodiprion lecontei</name>
    <name type="common">Redheaded pine sawfly</name>
    <dbReference type="NCBI Taxonomy" id="441921"/>
    <lineage>
        <taxon>Eukaryota</taxon>
        <taxon>Metazoa</taxon>
        <taxon>Ecdysozoa</taxon>
        <taxon>Arthropoda</taxon>
        <taxon>Hexapoda</taxon>
        <taxon>Insecta</taxon>
        <taxon>Pterygota</taxon>
        <taxon>Neoptera</taxon>
        <taxon>Endopterygota</taxon>
        <taxon>Hymenoptera</taxon>
        <taxon>Tenthredinoidea</taxon>
        <taxon>Diprionidae</taxon>
        <taxon>Diprioninae</taxon>
        <taxon>Neodiprion</taxon>
    </lineage>
</organism>
<feature type="compositionally biased region" description="Basic residues" evidence="1">
    <location>
        <begin position="35"/>
        <end position="47"/>
    </location>
</feature>
<evidence type="ECO:0000256" key="1">
    <source>
        <dbReference type="SAM" id="MobiDB-lite"/>
    </source>
</evidence>
<feature type="compositionally biased region" description="Low complexity" evidence="1">
    <location>
        <begin position="24"/>
        <end position="33"/>
    </location>
</feature>
<reference evidence="4" key="1">
    <citation type="submission" date="2025-08" db="UniProtKB">
        <authorList>
            <consortium name="RefSeq"/>
        </authorList>
    </citation>
    <scope>IDENTIFICATION</scope>
    <source>
        <tissue evidence="4">Thorax and Abdomen</tissue>
    </source>
</reference>